<name>A0A9E8ZCX4_9CYAN</name>
<protein>
    <submittedName>
        <fullName evidence="1">Uncharacterized protein</fullName>
    </submittedName>
</protein>
<dbReference type="AlphaFoldDB" id="A0A9E8ZCX4"/>
<evidence type="ECO:0000313" key="2">
    <source>
        <dbReference type="Proteomes" id="UP001163152"/>
    </source>
</evidence>
<dbReference type="EMBL" id="CP113797">
    <property type="protein sequence ID" value="WAL60969.1"/>
    <property type="molecule type" value="Genomic_DNA"/>
</dbReference>
<accession>A0A9E8ZCX4</accession>
<gene>
    <name evidence="1" type="ORF">OXH18_02930</name>
</gene>
<organism evidence="1 2">
    <name type="scientific">Thermocoleostomius sinensis A174</name>
    <dbReference type="NCBI Taxonomy" id="2016057"/>
    <lineage>
        <taxon>Bacteria</taxon>
        <taxon>Bacillati</taxon>
        <taxon>Cyanobacteriota</taxon>
        <taxon>Cyanophyceae</taxon>
        <taxon>Oculatellales</taxon>
        <taxon>Oculatellaceae</taxon>
        <taxon>Thermocoleostomius</taxon>
    </lineage>
</organism>
<dbReference type="KEGG" id="tsin:OXH18_02930"/>
<keyword evidence="2" id="KW-1185">Reference proteome</keyword>
<sequence length="52" mass="5458">MRPKPGKTAQTGEAIAKFVPATVMPALAKKATKPTAVEVLIEVSPILTLTKI</sequence>
<dbReference type="Proteomes" id="UP001163152">
    <property type="component" value="Chromosome"/>
</dbReference>
<evidence type="ECO:0000313" key="1">
    <source>
        <dbReference type="EMBL" id="WAL60969.1"/>
    </source>
</evidence>
<reference evidence="1" key="1">
    <citation type="submission" date="2022-12" db="EMBL/GenBank/DDBJ databases">
        <title>Polyphasic identification of a Novel Hot-Spring Cyanobacterium Ocullathermofonsia sinensis gen nov. sp. nov. and Genomic Insights on its Adaptations to the Thermal Habitat.</title>
        <authorList>
            <person name="Daroch M."/>
            <person name="Tang J."/>
            <person name="Jiang Y."/>
        </authorList>
    </citation>
    <scope>NUCLEOTIDE SEQUENCE</scope>
    <source>
        <strain evidence="1">PKUAC-SCTA174</strain>
    </source>
</reference>
<dbReference type="RefSeq" id="WP_268610925.1">
    <property type="nucleotide sequence ID" value="NZ_CP113797.1"/>
</dbReference>
<proteinExistence type="predicted"/>